<protein>
    <submittedName>
        <fullName evidence="1">Uncharacterized protein</fullName>
    </submittedName>
</protein>
<comment type="caution">
    <text evidence="1">The sequence shown here is derived from an EMBL/GenBank/DDBJ whole genome shotgun (WGS) entry which is preliminary data.</text>
</comment>
<name>A0A4Y2SQZ9_ARAVE</name>
<dbReference type="EMBL" id="BGPR01023262">
    <property type="protein sequence ID" value="GBN90321.1"/>
    <property type="molecule type" value="Genomic_DNA"/>
</dbReference>
<evidence type="ECO:0000313" key="1">
    <source>
        <dbReference type="EMBL" id="GBN90321.1"/>
    </source>
</evidence>
<proteinExistence type="predicted"/>
<dbReference type="AlphaFoldDB" id="A0A4Y2SQZ9"/>
<organism evidence="1 2">
    <name type="scientific">Araneus ventricosus</name>
    <name type="common">Orbweaver spider</name>
    <name type="synonym">Epeira ventricosa</name>
    <dbReference type="NCBI Taxonomy" id="182803"/>
    <lineage>
        <taxon>Eukaryota</taxon>
        <taxon>Metazoa</taxon>
        <taxon>Ecdysozoa</taxon>
        <taxon>Arthropoda</taxon>
        <taxon>Chelicerata</taxon>
        <taxon>Arachnida</taxon>
        <taxon>Araneae</taxon>
        <taxon>Araneomorphae</taxon>
        <taxon>Entelegynae</taxon>
        <taxon>Araneoidea</taxon>
        <taxon>Araneidae</taxon>
        <taxon>Araneus</taxon>
    </lineage>
</organism>
<gene>
    <name evidence="1" type="ORF">AVEN_52507_1</name>
</gene>
<reference evidence="1 2" key="1">
    <citation type="journal article" date="2019" name="Sci. Rep.">
        <title>Orb-weaving spider Araneus ventricosus genome elucidates the spidroin gene catalogue.</title>
        <authorList>
            <person name="Kono N."/>
            <person name="Nakamura H."/>
            <person name="Ohtoshi R."/>
            <person name="Moran D.A.P."/>
            <person name="Shinohara A."/>
            <person name="Yoshida Y."/>
            <person name="Fujiwara M."/>
            <person name="Mori M."/>
            <person name="Tomita M."/>
            <person name="Arakawa K."/>
        </authorList>
    </citation>
    <scope>NUCLEOTIDE SEQUENCE [LARGE SCALE GENOMIC DNA]</scope>
</reference>
<dbReference type="Proteomes" id="UP000499080">
    <property type="component" value="Unassembled WGS sequence"/>
</dbReference>
<accession>A0A4Y2SQZ9</accession>
<keyword evidence="2" id="KW-1185">Reference proteome</keyword>
<evidence type="ECO:0000313" key="2">
    <source>
        <dbReference type="Proteomes" id="UP000499080"/>
    </source>
</evidence>
<sequence length="216" mass="24107">MSKALVNNVHMPISRNAGASIDLVSRNHVSSEDFTGENVWVKQPLDLNFTCLPFARIELQSSDFGRIVTKATVIEAVFKDGVYLLGNRTADLIAKQKLTSNMNTVVTHSPRERLESTKRAETDPRTRGIVSEPAIVVEPDPIVINLPPAEETAPSLLKVSADEFIVTQRECDSLKPCLKNAEKGGKSFVNRDNGLFRKSVDHFRKESYQLIMHEVF</sequence>